<feature type="region of interest" description="Disordered" evidence="1">
    <location>
        <begin position="1"/>
        <end position="71"/>
    </location>
</feature>
<accession>A0A9X0AHK5</accession>
<keyword evidence="3" id="KW-1185">Reference proteome</keyword>
<organism evidence="2 3">
    <name type="scientific">Sclerotinia nivalis</name>
    <dbReference type="NCBI Taxonomy" id="352851"/>
    <lineage>
        <taxon>Eukaryota</taxon>
        <taxon>Fungi</taxon>
        <taxon>Dikarya</taxon>
        <taxon>Ascomycota</taxon>
        <taxon>Pezizomycotina</taxon>
        <taxon>Leotiomycetes</taxon>
        <taxon>Helotiales</taxon>
        <taxon>Sclerotiniaceae</taxon>
        <taxon>Sclerotinia</taxon>
    </lineage>
</organism>
<evidence type="ECO:0000313" key="2">
    <source>
        <dbReference type="EMBL" id="KAJ8062946.1"/>
    </source>
</evidence>
<proteinExistence type="predicted"/>
<dbReference type="EMBL" id="JAPEIS010000009">
    <property type="protein sequence ID" value="KAJ8062946.1"/>
    <property type="molecule type" value="Genomic_DNA"/>
</dbReference>
<dbReference type="Proteomes" id="UP001152300">
    <property type="component" value="Unassembled WGS sequence"/>
</dbReference>
<reference evidence="2" key="1">
    <citation type="submission" date="2022-11" db="EMBL/GenBank/DDBJ databases">
        <title>Genome Resource of Sclerotinia nivalis Strain SnTB1, a Plant Pathogen Isolated from American Ginseng.</title>
        <authorList>
            <person name="Fan S."/>
        </authorList>
    </citation>
    <scope>NUCLEOTIDE SEQUENCE</scope>
    <source>
        <strain evidence="2">SnTB1</strain>
    </source>
</reference>
<gene>
    <name evidence="2" type="ORF">OCU04_008193</name>
</gene>
<name>A0A9X0AHK5_9HELO</name>
<evidence type="ECO:0000313" key="3">
    <source>
        <dbReference type="Proteomes" id="UP001152300"/>
    </source>
</evidence>
<feature type="compositionally biased region" description="Polar residues" evidence="1">
    <location>
        <begin position="17"/>
        <end position="61"/>
    </location>
</feature>
<protein>
    <submittedName>
        <fullName evidence="2">Uncharacterized protein</fullName>
    </submittedName>
</protein>
<sequence>MTIEIKRRTKAGKFGAQSKTVYTNRRQSRGTSKATNNQYESSPEQHSIVATTGDFENTTSEPLRRLSDPASQAAASSKQALMSMLTFDVVILSEECKPWSRCSSWILEINQC</sequence>
<dbReference type="AlphaFoldDB" id="A0A9X0AHK5"/>
<comment type="caution">
    <text evidence="2">The sequence shown here is derived from an EMBL/GenBank/DDBJ whole genome shotgun (WGS) entry which is preliminary data.</text>
</comment>
<evidence type="ECO:0000256" key="1">
    <source>
        <dbReference type="SAM" id="MobiDB-lite"/>
    </source>
</evidence>